<comment type="caution">
    <text evidence="2">The sequence shown here is derived from an EMBL/GenBank/DDBJ whole genome shotgun (WGS) entry which is preliminary data.</text>
</comment>
<evidence type="ECO:0000313" key="2">
    <source>
        <dbReference type="EMBL" id="OQS04862.1"/>
    </source>
</evidence>
<dbReference type="AlphaFoldDB" id="A0A1W0A3K0"/>
<dbReference type="EMBL" id="JNBS01000539">
    <property type="protein sequence ID" value="OQS04862.1"/>
    <property type="molecule type" value="Genomic_DNA"/>
</dbReference>
<accession>A0A1W0A3K0</accession>
<gene>
    <name evidence="2" type="ORF">THRCLA_02936</name>
</gene>
<organism evidence="2 3">
    <name type="scientific">Thraustotheca clavata</name>
    <dbReference type="NCBI Taxonomy" id="74557"/>
    <lineage>
        <taxon>Eukaryota</taxon>
        <taxon>Sar</taxon>
        <taxon>Stramenopiles</taxon>
        <taxon>Oomycota</taxon>
        <taxon>Saprolegniomycetes</taxon>
        <taxon>Saprolegniales</taxon>
        <taxon>Achlyaceae</taxon>
        <taxon>Thraustotheca</taxon>
    </lineage>
</organism>
<keyword evidence="3" id="KW-1185">Reference proteome</keyword>
<evidence type="ECO:0000256" key="1">
    <source>
        <dbReference type="SAM" id="MobiDB-lite"/>
    </source>
</evidence>
<feature type="region of interest" description="Disordered" evidence="1">
    <location>
        <begin position="131"/>
        <end position="153"/>
    </location>
</feature>
<name>A0A1W0A3K0_9STRA</name>
<evidence type="ECO:0000313" key="3">
    <source>
        <dbReference type="Proteomes" id="UP000243217"/>
    </source>
</evidence>
<protein>
    <submittedName>
        <fullName evidence="2">Uncharacterized protein</fullName>
    </submittedName>
</protein>
<reference evidence="2 3" key="1">
    <citation type="journal article" date="2014" name="Genome Biol. Evol.">
        <title>The secreted proteins of Achlya hypogyna and Thraustotheca clavata identify the ancestral oomycete secretome and reveal gene acquisitions by horizontal gene transfer.</title>
        <authorList>
            <person name="Misner I."/>
            <person name="Blouin N."/>
            <person name="Leonard G."/>
            <person name="Richards T.A."/>
            <person name="Lane C.E."/>
        </authorList>
    </citation>
    <scope>NUCLEOTIDE SEQUENCE [LARGE SCALE GENOMIC DNA]</scope>
    <source>
        <strain evidence="2 3">ATCC 34112</strain>
    </source>
</reference>
<feature type="region of interest" description="Disordered" evidence="1">
    <location>
        <begin position="27"/>
        <end position="59"/>
    </location>
</feature>
<feature type="compositionally biased region" description="Low complexity" evidence="1">
    <location>
        <begin position="33"/>
        <end position="52"/>
    </location>
</feature>
<proteinExistence type="predicted"/>
<dbReference type="Proteomes" id="UP000243217">
    <property type="component" value="Unassembled WGS sequence"/>
</dbReference>
<sequence length="153" mass="17210">MGGWCQRNNCRRYGKYRGMCLYHARDLQPRKPSSPSSSEASSSPVPSQPMSQTKQTRRLDGRWSAISNIRYHHSGWVKCLVPHCQTEAKRHFPFCGDHEQSTLCVHETSKEFLTTPEAIQGNQVDGLKAEEQKKVDSVRPSLELAPPTEAATA</sequence>
<dbReference type="OrthoDB" id="76050at2759"/>